<keyword evidence="2" id="KW-1185">Reference proteome</keyword>
<name>E6MDC3_9FIRM</name>
<dbReference type="HOGENOM" id="CLU_3083660_0_0_9"/>
<dbReference type="Proteomes" id="UP000004754">
    <property type="component" value="Unassembled WGS sequence"/>
</dbReference>
<dbReference type="STRING" id="887929.HMP0721_0005"/>
<comment type="caution">
    <text evidence="1">The sequence shown here is derived from an EMBL/GenBank/DDBJ whole genome shotgun (WGS) entry which is preliminary data.</text>
</comment>
<dbReference type="EMBL" id="AEQN01000001">
    <property type="protein sequence ID" value="EFV02899.1"/>
    <property type="molecule type" value="Genomic_DNA"/>
</dbReference>
<evidence type="ECO:0000313" key="2">
    <source>
        <dbReference type="Proteomes" id="UP000004754"/>
    </source>
</evidence>
<reference evidence="1 2" key="1">
    <citation type="submission" date="2010-12" db="EMBL/GenBank/DDBJ databases">
        <authorList>
            <person name="Muzny D."/>
            <person name="Qin X."/>
            <person name="Deng J."/>
            <person name="Jiang H."/>
            <person name="Liu Y."/>
            <person name="Qu J."/>
            <person name="Song X.-Z."/>
            <person name="Zhang L."/>
            <person name="Thornton R."/>
            <person name="Coyle M."/>
            <person name="Francisco L."/>
            <person name="Jackson L."/>
            <person name="Javaid M."/>
            <person name="Korchina V."/>
            <person name="Kovar C."/>
            <person name="Mata R."/>
            <person name="Mathew T."/>
            <person name="Ngo R."/>
            <person name="Nguyen L."/>
            <person name="Nguyen N."/>
            <person name="Okwuonu G."/>
            <person name="Ongeri F."/>
            <person name="Pham C."/>
            <person name="Simmons D."/>
            <person name="Wilczek-Boney K."/>
            <person name="Hale W."/>
            <person name="Jakkamsetti A."/>
            <person name="Pham P."/>
            <person name="Ruth R."/>
            <person name="San Lucas F."/>
            <person name="Warren J."/>
            <person name="Zhang J."/>
            <person name="Zhao Z."/>
            <person name="Zhou C."/>
            <person name="Zhu D."/>
            <person name="Lee S."/>
            <person name="Bess C."/>
            <person name="Blankenburg K."/>
            <person name="Forbes L."/>
            <person name="Fu Q."/>
            <person name="Gubbala S."/>
            <person name="Hirani K."/>
            <person name="Jayaseelan J.C."/>
            <person name="Lara F."/>
            <person name="Munidasa M."/>
            <person name="Palculict T."/>
            <person name="Patil S."/>
            <person name="Pu L.-L."/>
            <person name="Saada N."/>
            <person name="Tang L."/>
            <person name="Weissenberger G."/>
            <person name="Zhu Y."/>
            <person name="Hemphill L."/>
            <person name="Shang Y."/>
            <person name="Youmans B."/>
            <person name="Ayvaz T."/>
            <person name="Ross M."/>
            <person name="Santibanez J."/>
            <person name="Aqrawi P."/>
            <person name="Gross S."/>
            <person name="Joshi V."/>
            <person name="Fowler G."/>
            <person name="Nazareth L."/>
            <person name="Reid J."/>
            <person name="Worley K."/>
            <person name="Petrosino J."/>
            <person name="Highlander S."/>
            <person name="Gibbs R."/>
        </authorList>
    </citation>
    <scope>NUCLEOTIDE SEQUENCE [LARGE SCALE GENOMIC DNA]</scope>
    <source>
        <strain evidence="1 2">ATCC 23263</strain>
    </source>
</reference>
<organism evidence="1 2">
    <name type="scientific">Pseudoramibacter alactolyticus ATCC 23263</name>
    <dbReference type="NCBI Taxonomy" id="887929"/>
    <lineage>
        <taxon>Bacteria</taxon>
        <taxon>Bacillati</taxon>
        <taxon>Bacillota</taxon>
        <taxon>Clostridia</taxon>
        <taxon>Eubacteriales</taxon>
        <taxon>Eubacteriaceae</taxon>
        <taxon>Pseudoramibacter</taxon>
    </lineage>
</organism>
<gene>
    <name evidence="1" type="ORF">HMP0721_0005</name>
</gene>
<sequence length="52" mass="5688">MMKALGSRRSARAAMSSLALVSQMRMLAIMAQGTNCRVRVMNMMKKGIATPE</sequence>
<dbReference type="AlphaFoldDB" id="E6MDC3"/>
<evidence type="ECO:0000313" key="1">
    <source>
        <dbReference type="EMBL" id="EFV02899.1"/>
    </source>
</evidence>
<protein>
    <submittedName>
        <fullName evidence="1">Uncharacterized protein</fullName>
    </submittedName>
</protein>
<accession>E6MDC3</accession>
<proteinExistence type="predicted"/>